<dbReference type="RefSeq" id="WP_034344436.1">
    <property type="nucleotide sequence ID" value="NZ_FZNG01000050.1"/>
</dbReference>
<dbReference type="EMBL" id="JRPL02000042">
    <property type="protein sequence ID" value="TLD79875.1"/>
    <property type="molecule type" value="Genomic_DNA"/>
</dbReference>
<dbReference type="AlphaFoldDB" id="A0A4U8S2C8"/>
<protein>
    <submittedName>
        <fullName evidence="2">Uncharacterized protein</fullName>
    </submittedName>
</protein>
<reference evidence="2 3" key="1">
    <citation type="journal article" date="2014" name="Genome Announc.">
        <title>Draft genome sequences of eight enterohepatic helicobacter species isolated from both laboratory and wild rodents.</title>
        <authorList>
            <person name="Sheh A."/>
            <person name="Shen Z."/>
            <person name="Fox J.G."/>
        </authorList>
    </citation>
    <scope>NUCLEOTIDE SEQUENCE [LARGE SCALE GENOMIC DNA]</scope>
    <source>
        <strain evidence="2 3">ATCC 700114</strain>
    </source>
</reference>
<accession>A0A4U8S2C8</accession>
<keyword evidence="1" id="KW-0472">Membrane</keyword>
<evidence type="ECO:0000313" key="3">
    <source>
        <dbReference type="Proteomes" id="UP000029878"/>
    </source>
</evidence>
<evidence type="ECO:0000313" key="2">
    <source>
        <dbReference type="EMBL" id="TLD79875.1"/>
    </source>
</evidence>
<dbReference type="OrthoDB" id="5363614at2"/>
<feature type="transmembrane region" description="Helical" evidence="1">
    <location>
        <begin position="37"/>
        <end position="59"/>
    </location>
</feature>
<keyword evidence="1" id="KW-1133">Transmembrane helix</keyword>
<gene>
    <name evidence="2" type="ORF">LS81_010005</name>
</gene>
<sequence length="208" mass="24772">MAENTKNIKTHEADYKLTQKFLDYANCADASYASLKYALYLIFGIFVIALLNGCSFKYIDPQYYKYKNLVQSNSFVLYDKQLKAIGDLYYNTKIAVILEMNKDGSIEKATFQEYLSRIYQKESKLKGYVCYNKEYPKENISSRIVHQRSDEICERDNNRYIYRIFHRYTFTEIGLFFGGDEGRGFYFRMTRDRANHGMYDIIDRFWSN</sequence>
<evidence type="ECO:0000256" key="1">
    <source>
        <dbReference type="SAM" id="Phobius"/>
    </source>
</evidence>
<dbReference type="Proteomes" id="UP000029878">
    <property type="component" value="Unassembled WGS sequence"/>
</dbReference>
<name>A0A4U8S2C8_9HELI</name>
<keyword evidence="1" id="KW-0812">Transmembrane</keyword>
<proteinExistence type="predicted"/>
<organism evidence="2 3">
    <name type="scientific">Helicobacter trogontum</name>
    <dbReference type="NCBI Taxonomy" id="50960"/>
    <lineage>
        <taxon>Bacteria</taxon>
        <taxon>Pseudomonadati</taxon>
        <taxon>Campylobacterota</taxon>
        <taxon>Epsilonproteobacteria</taxon>
        <taxon>Campylobacterales</taxon>
        <taxon>Helicobacteraceae</taxon>
        <taxon>Helicobacter</taxon>
    </lineage>
</organism>
<comment type="caution">
    <text evidence="2">The sequence shown here is derived from an EMBL/GenBank/DDBJ whole genome shotgun (WGS) entry which is preliminary data.</text>
</comment>